<evidence type="ECO:0008006" key="4">
    <source>
        <dbReference type="Google" id="ProtNLM"/>
    </source>
</evidence>
<dbReference type="AlphaFoldDB" id="A0ABD3I4E9"/>
<comment type="caution">
    <text evidence="2">The sequence shown here is derived from an EMBL/GenBank/DDBJ whole genome shotgun (WGS) entry which is preliminary data.</text>
</comment>
<protein>
    <recommendedName>
        <fullName evidence="4">Reverse transcriptase zinc-binding domain-containing protein</fullName>
    </recommendedName>
</protein>
<dbReference type="Proteomes" id="UP001633002">
    <property type="component" value="Unassembled WGS sequence"/>
</dbReference>
<sequence>MLYPSMTEVIPLEACCRYYRIAIHGAKSQYDRSDCSQHADHDARTAIRTTENAKRRLTWRPNEGAHPTSATPTFVCSILSVTQTFDEQETKQLQQLFRKAKKTNTDQLKGPNGEVMTLTDYCRITHVPIPLEADPVLDKLETLLPMRGSTEMQWQKTAGWKWTEIDHTLEKTWTLTTKQWRTLIHVQTDDSTELNWRWEVNDTPEEWKARWTNLWKGGATDPTKLRFWRFLRKGYFTNDKARKWRIDTGICQRCRTEIETLPPTIWTCPSILERQRWILWLIFDDAERTVSNVAGEPMMVVVDKALQAHKNNQAPLLLLLAIWRINWAERNDRQFNERSTYRGVNCILNEIAAEVERLTFTKGMSDRHKDRLNTAKCIITFWKLETKRWLKGASRRNPFINQTEDHNNHAKADSAYQTRPWPEETLIRWDQQEREESRHTATTTEARPRRTRGRIDLTEENEAWNEDVKQKLHDTIHSWFDTCHRPHAEQNDQITAGKWNDSHAPTSWDKTLEDEVQFDSVEQLIEEILSTNQFNLDSENSLRDTQTETRVND</sequence>
<evidence type="ECO:0000313" key="2">
    <source>
        <dbReference type="EMBL" id="KAL3697151.1"/>
    </source>
</evidence>
<gene>
    <name evidence="2" type="ORF">R1sor_011227</name>
</gene>
<evidence type="ECO:0000256" key="1">
    <source>
        <dbReference type="SAM" id="MobiDB-lite"/>
    </source>
</evidence>
<reference evidence="2 3" key="1">
    <citation type="submission" date="2024-09" db="EMBL/GenBank/DDBJ databases">
        <title>Chromosome-scale assembly of Riccia sorocarpa.</title>
        <authorList>
            <person name="Paukszto L."/>
        </authorList>
    </citation>
    <scope>NUCLEOTIDE SEQUENCE [LARGE SCALE GENOMIC DNA]</scope>
    <source>
        <strain evidence="2">LP-2024</strain>
        <tissue evidence="2">Aerial parts of the thallus</tissue>
    </source>
</reference>
<name>A0ABD3I4E9_9MARC</name>
<dbReference type="EMBL" id="JBJQOH010000002">
    <property type="protein sequence ID" value="KAL3697151.1"/>
    <property type="molecule type" value="Genomic_DNA"/>
</dbReference>
<accession>A0ABD3I4E9</accession>
<keyword evidence="3" id="KW-1185">Reference proteome</keyword>
<proteinExistence type="predicted"/>
<organism evidence="2 3">
    <name type="scientific">Riccia sorocarpa</name>
    <dbReference type="NCBI Taxonomy" id="122646"/>
    <lineage>
        <taxon>Eukaryota</taxon>
        <taxon>Viridiplantae</taxon>
        <taxon>Streptophyta</taxon>
        <taxon>Embryophyta</taxon>
        <taxon>Marchantiophyta</taxon>
        <taxon>Marchantiopsida</taxon>
        <taxon>Marchantiidae</taxon>
        <taxon>Marchantiales</taxon>
        <taxon>Ricciaceae</taxon>
        <taxon>Riccia</taxon>
    </lineage>
</organism>
<evidence type="ECO:0000313" key="3">
    <source>
        <dbReference type="Proteomes" id="UP001633002"/>
    </source>
</evidence>
<feature type="region of interest" description="Disordered" evidence="1">
    <location>
        <begin position="431"/>
        <end position="451"/>
    </location>
</feature>